<feature type="domain" description="DNA-directed DNA polymerase family B exonuclease" evidence="11">
    <location>
        <begin position="148"/>
        <end position="379"/>
    </location>
</feature>
<dbReference type="InterPro" id="IPR042087">
    <property type="entry name" value="DNA_pol_B_thumb"/>
</dbReference>
<dbReference type="GO" id="GO:0008296">
    <property type="term" value="F:3'-5'-DNA exonuclease activity"/>
    <property type="evidence" value="ECO:0007669"/>
    <property type="project" value="TreeGrafter"/>
</dbReference>
<dbReference type="InterPro" id="IPR036397">
    <property type="entry name" value="RNaseH_sf"/>
</dbReference>
<evidence type="ECO:0000256" key="9">
    <source>
        <dbReference type="SAM" id="MobiDB-lite"/>
    </source>
</evidence>
<dbReference type="PANTHER" id="PTHR10322">
    <property type="entry name" value="DNA POLYMERASE CATALYTIC SUBUNIT"/>
    <property type="match status" value="1"/>
</dbReference>
<dbReference type="GO" id="GO:0045004">
    <property type="term" value="P:DNA replication proofreading"/>
    <property type="evidence" value="ECO:0007669"/>
    <property type="project" value="TreeGrafter"/>
</dbReference>
<dbReference type="GO" id="GO:0000166">
    <property type="term" value="F:nucleotide binding"/>
    <property type="evidence" value="ECO:0007669"/>
    <property type="project" value="InterPro"/>
</dbReference>
<organism evidence="12">
    <name type="scientific">Catovirus CTV1</name>
    <dbReference type="NCBI Taxonomy" id="1977631"/>
    <lineage>
        <taxon>Viruses</taxon>
        <taxon>Varidnaviria</taxon>
        <taxon>Bamfordvirae</taxon>
        <taxon>Nucleocytoviricota</taxon>
        <taxon>Megaviricetes</taxon>
        <taxon>Imitervirales</taxon>
        <taxon>Mimiviridae</taxon>
        <taxon>Klosneuvirinae</taxon>
        <taxon>Catovirus</taxon>
    </lineage>
</organism>
<feature type="domain" description="DNA-directed DNA polymerase family B multifunctional" evidence="10">
    <location>
        <begin position="773"/>
        <end position="931"/>
    </location>
</feature>
<dbReference type="Gene3D" id="3.30.342.10">
    <property type="entry name" value="DNA Polymerase, chain B, domain 1"/>
    <property type="match status" value="1"/>
</dbReference>
<dbReference type="InterPro" id="IPR050240">
    <property type="entry name" value="DNA_pol_type-B"/>
</dbReference>
<dbReference type="PANTHER" id="PTHR10322:SF23">
    <property type="entry name" value="DNA POLYMERASE DELTA CATALYTIC SUBUNIT"/>
    <property type="match status" value="1"/>
</dbReference>
<keyword evidence="4" id="KW-0548">Nucleotidyltransferase</keyword>
<comment type="similarity">
    <text evidence="1">Belongs to the DNA polymerase type-B family.</text>
</comment>
<accession>A0A1V0SC95</accession>
<evidence type="ECO:0000313" key="12">
    <source>
        <dbReference type="EMBL" id="ARF09278.1"/>
    </source>
</evidence>
<evidence type="ECO:0000259" key="10">
    <source>
        <dbReference type="Pfam" id="PF00136"/>
    </source>
</evidence>
<proteinExistence type="inferred from homology"/>
<comment type="catalytic activity">
    <reaction evidence="8">
        <text>DNA(n) + a 2'-deoxyribonucleoside 5'-triphosphate = DNA(n+1) + diphosphate</text>
        <dbReference type="Rhea" id="RHEA:22508"/>
        <dbReference type="Rhea" id="RHEA-COMP:17339"/>
        <dbReference type="Rhea" id="RHEA-COMP:17340"/>
        <dbReference type="ChEBI" id="CHEBI:33019"/>
        <dbReference type="ChEBI" id="CHEBI:61560"/>
        <dbReference type="ChEBI" id="CHEBI:173112"/>
        <dbReference type="EC" id="2.7.7.7"/>
    </reaction>
</comment>
<protein>
    <recommendedName>
        <fullName evidence="2">DNA-directed DNA polymerase</fullName>
        <ecNumber evidence="2">2.7.7.7</ecNumber>
    </recommendedName>
</protein>
<keyword evidence="3" id="KW-0808">Transferase</keyword>
<evidence type="ECO:0000256" key="3">
    <source>
        <dbReference type="ARBA" id="ARBA00022679"/>
    </source>
</evidence>
<evidence type="ECO:0000256" key="8">
    <source>
        <dbReference type="ARBA" id="ARBA00049244"/>
    </source>
</evidence>
<evidence type="ECO:0000256" key="2">
    <source>
        <dbReference type="ARBA" id="ARBA00012417"/>
    </source>
</evidence>
<dbReference type="SMART" id="SM00486">
    <property type="entry name" value="POLBc"/>
    <property type="match status" value="1"/>
</dbReference>
<keyword evidence="6" id="KW-1194">Viral DNA replication</keyword>
<dbReference type="InterPro" id="IPR006172">
    <property type="entry name" value="DNA-dir_DNA_pol_B"/>
</dbReference>
<dbReference type="InterPro" id="IPR043502">
    <property type="entry name" value="DNA/RNA_pol_sf"/>
</dbReference>
<dbReference type="GO" id="GO:0006287">
    <property type="term" value="P:base-excision repair, gap-filling"/>
    <property type="evidence" value="ECO:0007669"/>
    <property type="project" value="TreeGrafter"/>
</dbReference>
<evidence type="ECO:0000256" key="6">
    <source>
        <dbReference type="ARBA" id="ARBA00023109"/>
    </source>
</evidence>
<keyword evidence="5" id="KW-0239">DNA-directed DNA polymerase</keyword>
<dbReference type="GO" id="GO:0039693">
    <property type="term" value="P:viral DNA genome replication"/>
    <property type="evidence" value="ECO:0007669"/>
    <property type="project" value="UniProtKB-KW"/>
</dbReference>
<dbReference type="InterPro" id="IPR036844">
    <property type="entry name" value="Hint_dom_sf"/>
</dbReference>
<evidence type="ECO:0000256" key="1">
    <source>
        <dbReference type="ARBA" id="ARBA00005755"/>
    </source>
</evidence>
<dbReference type="Pfam" id="PF00136">
    <property type="entry name" value="DNA_pol_B"/>
    <property type="match status" value="3"/>
</dbReference>
<dbReference type="InterPro" id="IPR023211">
    <property type="entry name" value="DNA_pol_palm_dom_sf"/>
</dbReference>
<dbReference type="Gene3D" id="1.10.132.60">
    <property type="entry name" value="DNA polymerase family B, C-terminal domain"/>
    <property type="match status" value="1"/>
</dbReference>
<evidence type="ECO:0000256" key="5">
    <source>
        <dbReference type="ARBA" id="ARBA00022932"/>
    </source>
</evidence>
<keyword evidence="7" id="KW-0238">DNA-binding</keyword>
<dbReference type="InterPro" id="IPR006133">
    <property type="entry name" value="DNA-dir_DNA_pol_B_exonuc"/>
</dbReference>
<dbReference type="SUPFAM" id="SSF56672">
    <property type="entry name" value="DNA/RNA polymerases"/>
    <property type="match status" value="1"/>
</dbReference>
<dbReference type="GO" id="GO:0006297">
    <property type="term" value="P:nucleotide-excision repair, DNA gap filling"/>
    <property type="evidence" value="ECO:0007669"/>
    <property type="project" value="TreeGrafter"/>
</dbReference>
<dbReference type="EC" id="2.7.7.7" evidence="2"/>
<evidence type="ECO:0000259" key="11">
    <source>
        <dbReference type="Pfam" id="PF03104"/>
    </source>
</evidence>
<dbReference type="InterPro" id="IPR012337">
    <property type="entry name" value="RNaseH-like_sf"/>
</dbReference>
<dbReference type="Pfam" id="PF03104">
    <property type="entry name" value="DNA_pol_B_exo1"/>
    <property type="match status" value="1"/>
</dbReference>
<feature type="compositionally biased region" description="Acidic residues" evidence="9">
    <location>
        <begin position="611"/>
        <end position="622"/>
    </location>
</feature>
<dbReference type="SUPFAM" id="SSF53098">
    <property type="entry name" value="Ribonuclease H-like"/>
    <property type="match status" value="1"/>
</dbReference>
<name>A0A1V0SC95_9VIRU</name>
<evidence type="ECO:0000256" key="4">
    <source>
        <dbReference type="ARBA" id="ARBA00022695"/>
    </source>
</evidence>
<feature type="region of interest" description="Disordered" evidence="9">
    <location>
        <begin position="607"/>
        <end position="629"/>
    </location>
</feature>
<gene>
    <name evidence="12" type="ORF">Catovirus_2_227</name>
</gene>
<dbReference type="GO" id="GO:0003677">
    <property type="term" value="F:DNA binding"/>
    <property type="evidence" value="ECO:0007669"/>
    <property type="project" value="UniProtKB-KW"/>
</dbReference>
<dbReference type="InterPro" id="IPR006134">
    <property type="entry name" value="DNA-dir_DNA_pol_B_multi_dom"/>
</dbReference>
<sequence>MKKDDMIFQILDWNYYQEENEDGKDYVIRLFGKTKQDKTIYVKAFGFTPYFYIQIDDKWKKDTVDKLVQILKDSVTIKGDNGWAKCENSFKGYIIEEKYKFRGFTNFKKFKFIKLIFRDLDSMRGWAGYLNKKKFYPGISSKAMKFPLFESNIEPFLRCMHIRNLDAVGWVKIESNKIIALPNETCCDINISTKWNNLTRVEERTIMPFVIASFDLECTSEDGSFPQAERDGDQIIQIGTTFSRFGENECFYQHILTLGSCDPIEGAIVVSCKTEKELLIEWSKMIRKTNPDIITGYNIFGFDYKYLKNRAKKLGIEYQFSKLSRVNDECTQFKEKDLSSAALGKNIMTYYDMTGRINIDLMKVVQRDYKLASYKLDYVASYFIKEDIISVSCDPGKNTTKILTKSRDGVKINQYITVNYNDGITENKHMSGKKFKIIDFIKEKVLEKDKNKGEIYVERDAIIVEGCIDTDIFGKGYKIFWCQAKDDVSAKDIFRLQKGTSKDRAIIAKYCLMDCALCNKLMAKLCVITNNVGMANVCHVPLSYIFYRGQGIKIFSLVAKKCREKEHLIPLLEKKKAMTDEEKKQYEKENTEEVQFEKFIKELNNKGLEDHNDETDDDENDSYEGATVFPPQKGVHFDPVPVLDYASLYPRSMILKNLSHEYLVMDDEKYGNLPGYRYHLTTYMVSKIVEDVDKKYPQASIIIFKDRLQKTIKKYKELKYVIEQVKKNNGDNVTSIYDIDKEGKKRFLVTEITINEKEFRLVNFETSKFAEKLDGTKGIIPEILQGLLDAREHTKKLMEGESDKFKKSVLDGKQLAEKVTANSLYGQTGSPVSAIFMKEIAASTTATGKEHLEFSRDFLEGLYNNMINLALTDKKEYINLCKKEFSKISDNKFVQPKNGFVNREQFYDAFYNKVSKMLADHRTKINVIYGDSVTGETPILLKNPTTNKIVIKRIDELGTEWKNYNNYKSSDSNRYFRELLTILFKNKNVEKKRENFVPVSQWMYIKNNKYRYINDAYSNNTYLQVNLNNNKNMICDVEDIDIINCELKNISKMILNKIIKLFPKQIQAKLQKYEVNYINENSLDNRKCNLSIDVDNQTIDKIIEDIENDQKDRYSKEQSTTNYLAYTDKGWAKINKIIRHKTTKKIYRILTTNSIVEVTCDHSLIDENGNYIMPKDCVIGKGLMQSYPHTNKLKYNDKYDKSIFTNKNYKECMKYYHYNKSHGFNITIDENNGIITLKRTKDNINNINKIVKIFDLGDISTDRYVYDLETEHGRFHAGVGELIVTNTDSTFFKPQITNNKTGEIRKDFWSRECCIQLGIWASITICILLNGPMQMAYEKVLHPFIILTKKRYVGNLYESDPNKFYTKSMGIVLKRRDNAPIVKVVVGGIVDQILNKQSSKGAVDFTKKVLKDILSSKYSIDKYIITKTLRGPGLNFNERMLESKKEKGERYYADRNTIVHAVLADRIADRDYGNRPQSNDRIEYVYRVVKGDVELQGDRVETPEFIKENNLSIDHLFYITNQIMKPSIQFLELLIDEPEKIFESYIVREENRRKGQKTIKAFCGDIDNDNNEKNDVIDLNKEIDKHVIIEKKPKVRVVKSKKKNTKVKTSDFSNFEETDGGFKITD</sequence>
<dbReference type="Gene3D" id="3.90.1600.10">
    <property type="entry name" value="Palm domain of DNA polymerase"/>
    <property type="match status" value="3"/>
</dbReference>
<dbReference type="Gene3D" id="3.30.420.10">
    <property type="entry name" value="Ribonuclease H-like superfamily/Ribonuclease H"/>
    <property type="match status" value="2"/>
</dbReference>
<dbReference type="SUPFAM" id="SSF51294">
    <property type="entry name" value="Hedgehog/intein (Hint) domain"/>
    <property type="match status" value="1"/>
</dbReference>
<reference evidence="12" key="1">
    <citation type="journal article" date="2017" name="Science">
        <title>Giant viruses with an expanded complement of translation system components.</title>
        <authorList>
            <person name="Schulz F."/>
            <person name="Yutin N."/>
            <person name="Ivanova N.N."/>
            <person name="Ortega D.R."/>
            <person name="Lee T.K."/>
            <person name="Vierheilig J."/>
            <person name="Daims H."/>
            <person name="Horn M."/>
            <person name="Wagner M."/>
            <person name="Jensen G.J."/>
            <person name="Kyrpides N.C."/>
            <person name="Koonin E.V."/>
            <person name="Woyke T."/>
        </authorList>
    </citation>
    <scope>NUCLEOTIDE SEQUENCE</scope>
    <source>
        <strain evidence="12">CTV1</strain>
    </source>
</reference>
<evidence type="ECO:0000256" key="7">
    <source>
        <dbReference type="ARBA" id="ARBA00023125"/>
    </source>
</evidence>
<feature type="domain" description="DNA-directed DNA polymerase family B multifunctional" evidence="10">
    <location>
        <begin position="1328"/>
        <end position="1532"/>
    </location>
</feature>
<feature type="domain" description="DNA-directed DNA polymerase family B multifunctional" evidence="10">
    <location>
        <begin position="540"/>
        <end position="729"/>
    </location>
</feature>
<keyword evidence="6" id="KW-0235">DNA replication</keyword>
<dbReference type="GO" id="GO:0003887">
    <property type="term" value="F:DNA-directed DNA polymerase activity"/>
    <property type="evidence" value="ECO:0007669"/>
    <property type="project" value="UniProtKB-KW"/>
</dbReference>
<dbReference type="EMBL" id="KY684084">
    <property type="protein sequence ID" value="ARF09278.1"/>
    <property type="molecule type" value="Genomic_DNA"/>
</dbReference>